<dbReference type="EMBL" id="RJVG01000004">
    <property type="protein sequence ID" value="ROR28575.1"/>
    <property type="molecule type" value="Genomic_DNA"/>
</dbReference>
<feature type="domain" description="Stress-response A/B barrel" evidence="1">
    <location>
        <begin position="2"/>
        <end position="99"/>
    </location>
</feature>
<evidence type="ECO:0000313" key="2">
    <source>
        <dbReference type="EMBL" id="ROR28575.1"/>
    </source>
</evidence>
<name>A0A3N1XPJ8_9FIRM</name>
<gene>
    <name evidence="2" type="ORF">EDD66_104162</name>
</gene>
<comment type="caution">
    <text evidence="2">The sequence shown here is derived from an EMBL/GenBank/DDBJ whole genome shotgun (WGS) entry which is preliminary data.</text>
</comment>
<dbReference type="AlphaFoldDB" id="A0A3N1XPJ8"/>
<dbReference type="Pfam" id="PF07876">
    <property type="entry name" value="Dabb"/>
    <property type="match status" value="1"/>
</dbReference>
<dbReference type="SMART" id="SM00886">
    <property type="entry name" value="Dabb"/>
    <property type="match status" value="1"/>
</dbReference>
<accession>A0A3N1XPJ8</accession>
<sequence>MVRHVVLFELAKEAEGKNALENAEIIKESLLALQDTIDVIQRMEVGINNKDADDTNFTLCLIVDFETFEDLNTYVVHPEHKKVGAYIVKVKTGRACVDYII</sequence>
<reference evidence="2 3" key="1">
    <citation type="submission" date="2018-11" db="EMBL/GenBank/DDBJ databases">
        <title>Genomic Encyclopedia of Type Strains, Phase IV (KMG-IV): sequencing the most valuable type-strain genomes for metagenomic binning, comparative biology and taxonomic classification.</title>
        <authorList>
            <person name="Goeker M."/>
        </authorList>
    </citation>
    <scope>NUCLEOTIDE SEQUENCE [LARGE SCALE GENOMIC DNA]</scope>
    <source>
        <strain evidence="2 3">DSM 26537</strain>
    </source>
</reference>
<protein>
    <submittedName>
        <fullName evidence="2">Stress responsive alpha/beta barrel protein</fullName>
    </submittedName>
</protein>
<dbReference type="OrthoDB" id="9808130at2"/>
<organism evidence="2 3">
    <name type="scientific">Mobilisporobacter senegalensis</name>
    <dbReference type="NCBI Taxonomy" id="1329262"/>
    <lineage>
        <taxon>Bacteria</taxon>
        <taxon>Bacillati</taxon>
        <taxon>Bacillota</taxon>
        <taxon>Clostridia</taxon>
        <taxon>Lachnospirales</taxon>
        <taxon>Lachnospiraceae</taxon>
        <taxon>Mobilisporobacter</taxon>
    </lineage>
</organism>
<keyword evidence="3" id="KW-1185">Reference proteome</keyword>
<dbReference type="SUPFAM" id="SSF54909">
    <property type="entry name" value="Dimeric alpha+beta barrel"/>
    <property type="match status" value="1"/>
</dbReference>
<evidence type="ECO:0000259" key="1">
    <source>
        <dbReference type="PROSITE" id="PS51502"/>
    </source>
</evidence>
<proteinExistence type="predicted"/>
<dbReference type="PANTHER" id="PTHR37832">
    <property type="entry name" value="BLL2683 PROTEIN"/>
    <property type="match status" value="1"/>
</dbReference>
<dbReference type="InterPro" id="IPR011008">
    <property type="entry name" value="Dimeric_a/b-barrel"/>
</dbReference>
<dbReference type="Gene3D" id="3.30.70.100">
    <property type="match status" value="1"/>
</dbReference>
<dbReference type="InterPro" id="IPR013097">
    <property type="entry name" value="Dabb"/>
</dbReference>
<dbReference type="RefSeq" id="WP_123609076.1">
    <property type="nucleotide sequence ID" value="NZ_RJVG01000004.1"/>
</dbReference>
<dbReference type="Proteomes" id="UP000273083">
    <property type="component" value="Unassembled WGS sequence"/>
</dbReference>
<dbReference type="PANTHER" id="PTHR37832:SF1">
    <property type="entry name" value="STRESS-RESPONSE A_B BARREL DOMAIN-CONTAINING PROTEIN"/>
    <property type="match status" value="1"/>
</dbReference>
<evidence type="ECO:0000313" key="3">
    <source>
        <dbReference type="Proteomes" id="UP000273083"/>
    </source>
</evidence>
<dbReference type="PROSITE" id="PS51502">
    <property type="entry name" value="S_R_A_B_BARREL"/>
    <property type="match status" value="1"/>
</dbReference>